<dbReference type="EC" id="2.7.11.1" evidence="2"/>
<evidence type="ECO:0000313" key="15">
    <source>
        <dbReference type="Proteomes" id="UP001314229"/>
    </source>
</evidence>
<dbReference type="SMART" id="SM00220">
    <property type="entry name" value="S_TKc"/>
    <property type="match status" value="1"/>
</dbReference>
<dbReference type="InterPro" id="IPR017348">
    <property type="entry name" value="PIM1/2/3"/>
</dbReference>
<keyword evidence="3" id="KW-0723">Serine/threonine-protein kinase</keyword>
<dbReference type="AlphaFoldDB" id="A0AAV1PTR3"/>
<dbReference type="PANTHER" id="PTHR22984:SF11">
    <property type="entry name" value="AURORA KINASE-RELATED"/>
    <property type="match status" value="1"/>
</dbReference>
<dbReference type="PROSITE" id="PS00108">
    <property type="entry name" value="PROTEIN_KINASE_ST"/>
    <property type="match status" value="1"/>
</dbReference>
<keyword evidence="15" id="KW-1185">Reference proteome</keyword>
<accession>A0AAV1PTR3</accession>
<evidence type="ECO:0000256" key="8">
    <source>
        <dbReference type="ARBA" id="ARBA00022840"/>
    </source>
</evidence>
<name>A0AAV1PTR3_SCOSC</name>
<sequence>MENGQQISVEVAVMLKLTSGTPGTVGTSAAVSLIDWYDLDQELVLVLERPVPSVDLLKYIEVNGGFLQEEEAQVILKQLVEAAAELESKQIFHRDIKVENVLIETSSDVPRARLIDFGLSCFFKQRSHYSVFYGTSAHVPPEWLTQWTYKAGPTTVWQLGVVLYEMLHRDAAFETKSFLRNEIKISMHLSEACQDVLQMCLSEAPEQRLTLKQLQLHTWLSLSSTS</sequence>
<evidence type="ECO:0000256" key="11">
    <source>
        <dbReference type="PIRSR" id="PIRSR037993-1"/>
    </source>
</evidence>
<evidence type="ECO:0000256" key="6">
    <source>
        <dbReference type="ARBA" id="ARBA00022741"/>
    </source>
</evidence>
<dbReference type="PROSITE" id="PS50011">
    <property type="entry name" value="PROTEIN_KINASE_DOM"/>
    <property type="match status" value="1"/>
</dbReference>
<dbReference type="InterPro" id="IPR008271">
    <property type="entry name" value="Ser/Thr_kinase_AS"/>
</dbReference>
<keyword evidence="6" id="KW-0547">Nucleotide-binding</keyword>
<dbReference type="InterPro" id="IPR051138">
    <property type="entry name" value="PIM_Ser/Thr_kinase"/>
</dbReference>
<comment type="catalytic activity">
    <reaction evidence="10">
        <text>L-seryl-[protein] + ATP = O-phospho-L-seryl-[protein] + ADP + H(+)</text>
        <dbReference type="Rhea" id="RHEA:17989"/>
        <dbReference type="Rhea" id="RHEA-COMP:9863"/>
        <dbReference type="Rhea" id="RHEA-COMP:11604"/>
        <dbReference type="ChEBI" id="CHEBI:15378"/>
        <dbReference type="ChEBI" id="CHEBI:29999"/>
        <dbReference type="ChEBI" id="CHEBI:30616"/>
        <dbReference type="ChEBI" id="CHEBI:83421"/>
        <dbReference type="ChEBI" id="CHEBI:456216"/>
        <dbReference type="EC" id="2.7.11.1"/>
    </reaction>
</comment>
<dbReference type="Gene3D" id="3.30.200.20">
    <property type="entry name" value="Phosphorylase Kinase, domain 1"/>
    <property type="match status" value="1"/>
</dbReference>
<evidence type="ECO:0000256" key="5">
    <source>
        <dbReference type="ARBA" id="ARBA00022679"/>
    </source>
</evidence>
<dbReference type="GO" id="GO:0005737">
    <property type="term" value="C:cytoplasm"/>
    <property type="evidence" value="ECO:0007669"/>
    <property type="project" value="TreeGrafter"/>
</dbReference>
<dbReference type="GO" id="GO:0007346">
    <property type="term" value="P:regulation of mitotic cell cycle"/>
    <property type="evidence" value="ECO:0007669"/>
    <property type="project" value="TreeGrafter"/>
</dbReference>
<feature type="active site" description="Proton acceptor" evidence="11">
    <location>
        <position position="95"/>
    </location>
</feature>
<gene>
    <name evidence="14" type="ORF">FSCOSCO3_A031475</name>
</gene>
<keyword evidence="4" id="KW-0597">Phosphoprotein</keyword>
<feature type="binding site" evidence="12">
    <location>
        <position position="48"/>
    </location>
    <ligand>
        <name>ATP</name>
        <dbReference type="ChEBI" id="CHEBI:30616"/>
    </ligand>
</feature>
<dbReference type="PIRSF" id="PIRSF037993">
    <property type="entry name" value="STPK_Pim-1"/>
    <property type="match status" value="1"/>
</dbReference>
<dbReference type="PANTHER" id="PTHR22984">
    <property type="entry name" value="SERINE/THREONINE-PROTEIN KINASE PIM"/>
    <property type="match status" value="1"/>
</dbReference>
<evidence type="ECO:0000256" key="3">
    <source>
        <dbReference type="ARBA" id="ARBA00022527"/>
    </source>
</evidence>
<keyword evidence="5" id="KW-0808">Transferase</keyword>
<keyword evidence="8 12" id="KW-0067">ATP-binding</keyword>
<evidence type="ECO:0000256" key="2">
    <source>
        <dbReference type="ARBA" id="ARBA00012513"/>
    </source>
</evidence>
<keyword evidence="7 14" id="KW-0418">Kinase</keyword>
<organism evidence="14 15">
    <name type="scientific">Scomber scombrus</name>
    <name type="common">Atlantic mackerel</name>
    <name type="synonym">Scomber vernalis</name>
    <dbReference type="NCBI Taxonomy" id="13677"/>
    <lineage>
        <taxon>Eukaryota</taxon>
        <taxon>Metazoa</taxon>
        <taxon>Chordata</taxon>
        <taxon>Craniata</taxon>
        <taxon>Vertebrata</taxon>
        <taxon>Euteleostomi</taxon>
        <taxon>Actinopterygii</taxon>
        <taxon>Neopterygii</taxon>
        <taxon>Teleostei</taxon>
        <taxon>Neoteleostei</taxon>
        <taxon>Acanthomorphata</taxon>
        <taxon>Pelagiaria</taxon>
        <taxon>Scombriformes</taxon>
        <taxon>Scombridae</taxon>
        <taxon>Scomber</taxon>
    </lineage>
</organism>
<comment type="catalytic activity">
    <reaction evidence="9">
        <text>L-threonyl-[protein] + ATP = O-phospho-L-threonyl-[protein] + ADP + H(+)</text>
        <dbReference type="Rhea" id="RHEA:46608"/>
        <dbReference type="Rhea" id="RHEA-COMP:11060"/>
        <dbReference type="Rhea" id="RHEA-COMP:11605"/>
        <dbReference type="ChEBI" id="CHEBI:15378"/>
        <dbReference type="ChEBI" id="CHEBI:30013"/>
        <dbReference type="ChEBI" id="CHEBI:30616"/>
        <dbReference type="ChEBI" id="CHEBI:61977"/>
        <dbReference type="ChEBI" id="CHEBI:456216"/>
        <dbReference type="EC" id="2.7.11.1"/>
    </reaction>
</comment>
<dbReference type="EMBL" id="CAWUFR010000252">
    <property type="protein sequence ID" value="CAK6974264.1"/>
    <property type="molecule type" value="Genomic_DNA"/>
</dbReference>
<evidence type="ECO:0000259" key="13">
    <source>
        <dbReference type="PROSITE" id="PS50011"/>
    </source>
</evidence>
<dbReference type="Gene3D" id="1.10.510.10">
    <property type="entry name" value="Transferase(Phosphotransferase) domain 1"/>
    <property type="match status" value="1"/>
</dbReference>
<evidence type="ECO:0000256" key="4">
    <source>
        <dbReference type="ARBA" id="ARBA00022553"/>
    </source>
</evidence>
<evidence type="ECO:0000256" key="10">
    <source>
        <dbReference type="ARBA" id="ARBA00048679"/>
    </source>
</evidence>
<dbReference type="GO" id="GO:0005524">
    <property type="term" value="F:ATP binding"/>
    <property type="evidence" value="ECO:0007669"/>
    <property type="project" value="UniProtKB-KW"/>
</dbReference>
<protein>
    <recommendedName>
        <fullName evidence="2">non-specific serine/threonine protein kinase</fullName>
        <ecNumber evidence="2">2.7.11.1</ecNumber>
    </recommendedName>
</protein>
<dbReference type="InterPro" id="IPR000719">
    <property type="entry name" value="Prot_kinase_dom"/>
</dbReference>
<proteinExistence type="inferred from homology"/>
<evidence type="ECO:0000256" key="7">
    <source>
        <dbReference type="ARBA" id="ARBA00022777"/>
    </source>
</evidence>
<feature type="binding site" evidence="12">
    <location>
        <position position="55"/>
    </location>
    <ligand>
        <name>ATP</name>
        <dbReference type="ChEBI" id="CHEBI:30616"/>
    </ligand>
</feature>
<evidence type="ECO:0000256" key="12">
    <source>
        <dbReference type="PIRSR" id="PIRSR037993-2"/>
    </source>
</evidence>
<comment type="caution">
    <text evidence="14">The sequence shown here is derived from an EMBL/GenBank/DDBJ whole genome shotgun (WGS) entry which is preliminary data.</text>
</comment>
<dbReference type="InterPro" id="IPR011009">
    <property type="entry name" value="Kinase-like_dom_sf"/>
</dbReference>
<dbReference type="Pfam" id="PF00069">
    <property type="entry name" value="Pkinase"/>
    <property type="match status" value="1"/>
</dbReference>
<evidence type="ECO:0000313" key="14">
    <source>
        <dbReference type="EMBL" id="CAK6974264.1"/>
    </source>
</evidence>
<feature type="domain" description="Protein kinase" evidence="13">
    <location>
        <begin position="1"/>
        <end position="220"/>
    </location>
</feature>
<dbReference type="SUPFAM" id="SSF56112">
    <property type="entry name" value="Protein kinase-like (PK-like)"/>
    <property type="match status" value="1"/>
</dbReference>
<comment type="similarity">
    <text evidence="1">Belongs to the protein kinase superfamily. CAMK Ser/Thr protein kinase family. PIM subfamily.</text>
</comment>
<dbReference type="GO" id="GO:0004674">
    <property type="term" value="F:protein serine/threonine kinase activity"/>
    <property type="evidence" value="ECO:0007669"/>
    <property type="project" value="UniProtKB-KW"/>
</dbReference>
<dbReference type="GO" id="GO:0043066">
    <property type="term" value="P:negative regulation of apoptotic process"/>
    <property type="evidence" value="ECO:0007669"/>
    <property type="project" value="InterPro"/>
</dbReference>
<evidence type="ECO:0000256" key="9">
    <source>
        <dbReference type="ARBA" id="ARBA00047899"/>
    </source>
</evidence>
<dbReference type="Proteomes" id="UP001314229">
    <property type="component" value="Unassembled WGS sequence"/>
</dbReference>
<reference evidence="14 15" key="1">
    <citation type="submission" date="2024-01" db="EMBL/GenBank/DDBJ databases">
        <authorList>
            <person name="Alioto T."/>
            <person name="Alioto T."/>
            <person name="Gomez Garrido J."/>
        </authorList>
    </citation>
    <scope>NUCLEOTIDE SEQUENCE [LARGE SCALE GENOMIC DNA]</scope>
</reference>
<evidence type="ECO:0000256" key="1">
    <source>
        <dbReference type="ARBA" id="ARBA00005505"/>
    </source>
</evidence>